<dbReference type="Proteomes" id="UP000323732">
    <property type="component" value="Unassembled WGS sequence"/>
</dbReference>
<feature type="coiled-coil region" evidence="1">
    <location>
        <begin position="209"/>
        <end position="236"/>
    </location>
</feature>
<dbReference type="InterPro" id="IPR036928">
    <property type="entry name" value="AS_sf"/>
</dbReference>
<organism evidence="3 4">
    <name type="scientific">Bacillus infantis</name>
    <dbReference type="NCBI Taxonomy" id="324767"/>
    <lineage>
        <taxon>Bacteria</taxon>
        <taxon>Bacillati</taxon>
        <taxon>Bacillota</taxon>
        <taxon>Bacilli</taxon>
        <taxon>Bacillales</taxon>
        <taxon>Bacillaceae</taxon>
        <taxon>Bacillus</taxon>
    </lineage>
</organism>
<dbReference type="SUPFAM" id="SSF75304">
    <property type="entry name" value="Amidase signature (AS) enzymes"/>
    <property type="match status" value="1"/>
</dbReference>
<dbReference type="GO" id="GO:0003824">
    <property type="term" value="F:catalytic activity"/>
    <property type="evidence" value="ECO:0007669"/>
    <property type="project" value="InterPro"/>
</dbReference>
<dbReference type="AlphaFoldDB" id="A0A5D4SL29"/>
<dbReference type="EMBL" id="VTES01000003">
    <property type="protein sequence ID" value="TYS63920.1"/>
    <property type="molecule type" value="Genomic_DNA"/>
</dbReference>
<protein>
    <submittedName>
        <fullName evidence="3">Amidase</fullName>
    </submittedName>
</protein>
<evidence type="ECO:0000313" key="3">
    <source>
        <dbReference type="EMBL" id="TYS63920.1"/>
    </source>
</evidence>
<dbReference type="Pfam" id="PF01425">
    <property type="entry name" value="Amidase"/>
    <property type="match status" value="1"/>
</dbReference>
<dbReference type="InterPro" id="IPR020556">
    <property type="entry name" value="Amidase_CS"/>
</dbReference>
<dbReference type="InterPro" id="IPR000120">
    <property type="entry name" value="Amidase"/>
</dbReference>
<evidence type="ECO:0000313" key="4">
    <source>
        <dbReference type="Proteomes" id="UP000323732"/>
    </source>
</evidence>
<gene>
    <name evidence="3" type="ORF">FZD47_10445</name>
</gene>
<dbReference type="InterPro" id="IPR023631">
    <property type="entry name" value="Amidase_dom"/>
</dbReference>
<reference evidence="3 4" key="1">
    <citation type="submission" date="2019-08" db="EMBL/GenBank/DDBJ databases">
        <title>Bacillus genomes from the desert of Cuatro Cienegas, Coahuila.</title>
        <authorList>
            <person name="Olmedo-Alvarez G."/>
        </authorList>
    </citation>
    <scope>NUCLEOTIDE SEQUENCE [LARGE SCALE GENOMIC DNA]</scope>
    <source>
        <strain evidence="3 4">CH37_1T</strain>
    </source>
</reference>
<feature type="domain" description="Amidase" evidence="2">
    <location>
        <begin position="2"/>
        <end position="304"/>
    </location>
</feature>
<dbReference type="PANTHER" id="PTHR11895:SF176">
    <property type="entry name" value="AMIDASE AMID-RELATED"/>
    <property type="match status" value="1"/>
</dbReference>
<dbReference type="PANTHER" id="PTHR11895">
    <property type="entry name" value="TRANSAMIDASE"/>
    <property type="match status" value="1"/>
</dbReference>
<accession>A0A5D4SL29</accession>
<keyword evidence="1" id="KW-0175">Coiled coil</keyword>
<proteinExistence type="predicted"/>
<sequence length="324" mass="34802">MTGKTNMLEFAYGAVHPDYGQTNNPWDSSKTAGGSSGGSAASVAAGLSLFSLGTDTGGSIRIPASYCGIAGLKPTYGLLPVEGVFPLSDSLDHAGLMAKSAKDLLVIMESLCPQVAEFSDGEEALIVGVLPPVFFNGADEDVIAAYDNTLADAEKDGWKIREIDIPLFEQTEQILMNVLLPEAALIHEQWTGRKEDYAQISFKQIQAGLRHHSLDYLKARQQMAELRQQVDEALNAADILLMPTVSYPAPEEDPALEMDGEMKFTGIFNVTGHPAVTIPAGLSKEGLPIGMQLAGKHKDDIRLLKRAVRLEKLLGFSKKGGCNV</sequence>
<dbReference type="Gene3D" id="3.90.1300.10">
    <property type="entry name" value="Amidase signature (AS) domain"/>
    <property type="match status" value="1"/>
</dbReference>
<name>A0A5D4SL29_9BACI</name>
<evidence type="ECO:0000259" key="2">
    <source>
        <dbReference type="Pfam" id="PF01425"/>
    </source>
</evidence>
<dbReference type="PROSITE" id="PS00571">
    <property type="entry name" value="AMIDASES"/>
    <property type="match status" value="1"/>
</dbReference>
<evidence type="ECO:0000256" key="1">
    <source>
        <dbReference type="SAM" id="Coils"/>
    </source>
</evidence>
<comment type="caution">
    <text evidence="3">The sequence shown here is derived from an EMBL/GenBank/DDBJ whole genome shotgun (WGS) entry which is preliminary data.</text>
</comment>